<dbReference type="Gene3D" id="2.60.40.3310">
    <property type="match status" value="1"/>
</dbReference>
<feature type="chain" id="PRO_5015698832" evidence="5">
    <location>
        <begin position="26"/>
        <end position="323"/>
    </location>
</feature>
<dbReference type="PANTHER" id="PTHR33420:SF3">
    <property type="entry name" value="FIMBRIAL SUBUNIT ELFA"/>
    <property type="match status" value="1"/>
</dbReference>
<dbReference type="GO" id="GO:0009289">
    <property type="term" value="C:pilus"/>
    <property type="evidence" value="ECO:0007669"/>
    <property type="project" value="UniProtKB-SubCell"/>
</dbReference>
<proteinExistence type="inferred from homology"/>
<evidence type="ECO:0000313" key="7">
    <source>
        <dbReference type="EMBL" id="KAB0883946.1"/>
    </source>
</evidence>
<dbReference type="SUPFAM" id="SSF49401">
    <property type="entry name" value="Bacterial adhesins"/>
    <property type="match status" value="1"/>
</dbReference>
<reference evidence="7 10" key="2">
    <citation type="submission" date="2019-08" db="EMBL/GenBank/DDBJ databases">
        <title>Prevalence, distribution, and phylogeny of type two toxin-antitoxin genes possessed by Cronobacter species where C. sakazakii homologs follow sequence type lineages.</title>
        <authorList>
            <person name="Finkelstein S."/>
            <person name="Negrete F."/>
            <person name="Jang H."/>
            <person name="Gopinath G.R."/>
            <person name="Tall B.D."/>
        </authorList>
    </citation>
    <scope>NUCLEOTIDE SEQUENCE [LARGE SCALE GENOMIC DNA]</scope>
    <source>
        <strain evidence="7 10">MOD1_GK1257</strain>
    </source>
</reference>
<name>A0A2T7AZM3_9ENTR</name>
<comment type="subcellular location">
    <subcellularLocation>
        <location evidence="1">Fimbrium</location>
    </subcellularLocation>
</comment>
<evidence type="ECO:0000256" key="4">
    <source>
        <dbReference type="ARBA" id="ARBA00023263"/>
    </source>
</evidence>
<evidence type="ECO:0000259" key="6">
    <source>
        <dbReference type="Pfam" id="PF00419"/>
    </source>
</evidence>
<keyword evidence="3 5" id="KW-0732">Signal</keyword>
<evidence type="ECO:0000256" key="2">
    <source>
        <dbReference type="ARBA" id="ARBA00006671"/>
    </source>
</evidence>
<dbReference type="RefSeq" id="WP_083605364.1">
    <property type="nucleotide sequence ID" value="NZ_JADKNN010000028.1"/>
</dbReference>
<keyword evidence="10" id="KW-1185">Reference proteome</keyword>
<sequence length="323" mass="34824">MKYIRYFLSLCLLAGGILFIPHAHASCSTRQLPSVQGIYNLKISTSTDIGEVIAGSERAVNFMVNCTSDRNGEVLVACFTGSGEEVPGMPGVYATGIPGFGVALYNDKWKRITGKGESCDSTNTPVYKLDSNKSFSVSTNLVLIKTAEQQGEGNLNSSNTSFTFKIYNAEKLANNSTTYYNAYLFTTKVTCSVDPKSLVVNLGDIPASQFTGPGTTTAWNNFDVHINCDEDATIMYRVNGAEGLIDGQQSVMKLDDTADSATGLGVQMQINNTTIDYFSGYYPPIALVNKTLTLPAGIRYYQTSHEVTPGSANAAVILTIAYQ</sequence>
<gene>
    <name evidence="8" type="ORF">AUN14_02220</name>
    <name evidence="7" type="ORF">FZI19_05615</name>
</gene>
<dbReference type="EMBL" id="WAGD01000012">
    <property type="protein sequence ID" value="KAB0883946.1"/>
    <property type="molecule type" value="Genomic_DNA"/>
</dbReference>
<dbReference type="InterPro" id="IPR000259">
    <property type="entry name" value="Adhesion_dom_fimbrial"/>
</dbReference>
<reference evidence="8 9" key="1">
    <citation type="submission" date="2016-12" db="EMBL/GenBank/DDBJ databases">
        <title>Analysis of the Molecular Diversity Among Cronobacter Species Isolated from Filth Flies Using a Pan Genomic DNA Microarray.</title>
        <authorList>
            <person name="Pava-Ripoll M."/>
            <person name="Tall B."/>
            <person name="Farber J."/>
            <person name="Fanning S."/>
            <person name="Lehner A."/>
            <person name="Stephan R."/>
            <person name="Pagotto F."/>
            <person name="Iverson C."/>
            <person name="Ziobro G."/>
            <person name="Miller A."/>
            <person name="Pearson R."/>
            <person name="Yan Q."/>
            <person name="Kim M."/>
            <person name="Jeong S."/>
            <person name="Park J."/>
            <person name="Jun S."/>
            <person name="Choi H."/>
            <person name="Chung T."/>
            <person name="Yoo Y."/>
            <person name="Park E."/>
            <person name="Hwang S."/>
            <person name="Lee B."/>
            <person name="Sathyamoorthy V."/>
            <person name="Carter L."/>
            <person name="Mammel M."/>
            <person name="Jackson S."/>
            <person name="Kothary M."/>
            <person name="Patel I."/>
            <person name="Grim C."/>
            <person name="Gopinath G."/>
            <person name="Gangiredla J."/>
            <person name="Chase H."/>
        </authorList>
    </citation>
    <scope>NUCLEOTIDE SEQUENCE [LARGE SCALE GENOMIC DNA]</scope>
    <source>
        <strain evidence="8 9">MOD1-Md1s</strain>
    </source>
</reference>
<dbReference type="InterPro" id="IPR008966">
    <property type="entry name" value="Adhesion_dom_sf"/>
</dbReference>
<keyword evidence="4" id="KW-0281">Fimbrium</keyword>
<feature type="signal peptide" evidence="5">
    <location>
        <begin position="1"/>
        <end position="25"/>
    </location>
</feature>
<evidence type="ECO:0000256" key="3">
    <source>
        <dbReference type="ARBA" id="ARBA00022729"/>
    </source>
</evidence>
<dbReference type="GO" id="GO:0043709">
    <property type="term" value="P:cell adhesion involved in single-species biofilm formation"/>
    <property type="evidence" value="ECO:0007669"/>
    <property type="project" value="TreeGrafter"/>
</dbReference>
<evidence type="ECO:0000313" key="8">
    <source>
        <dbReference type="EMBL" id="PUX18158.1"/>
    </source>
</evidence>
<dbReference type="InterPro" id="IPR036937">
    <property type="entry name" value="Adhesion_dom_fimbrial_sf"/>
</dbReference>
<evidence type="ECO:0000256" key="5">
    <source>
        <dbReference type="SAM" id="SignalP"/>
    </source>
</evidence>
<dbReference type="Pfam" id="PF00419">
    <property type="entry name" value="Fimbrial"/>
    <property type="match status" value="1"/>
</dbReference>
<evidence type="ECO:0000313" key="9">
    <source>
        <dbReference type="Proteomes" id="UP000244378"/>
    </source>
</evidence>
<dbReference type="EMBL" id="MSAE01000002">
    <property type="protein sequence ID" value="PUX18158.1"/>
    <property type="molecule type" value="Genomic_DNA"/>
</dbReference>
<dbReference type="Proteomes" id="UP000244378">
    <property type="component" value="Unassembled WGS sequence"/>
</dbReference>
<protein>
    <submittedName>
        <fullName evidence="7">Fimbrial protein</fullName>
    </submittedName>
</protein>
<feature type="domain" description="Fimbrial-type adhesion" evidence="6">
    <location>
        <begin position="184"/>
        <end position="323"/>
    </location>
</feature>
<dbReference type="Gene3D" id="2.60.40.1090">
    <property type="entry name" value="Fimbrial-type adhesion domain"/>
    <property type="match status" value="1"/>
</dbReference>
<evidence type="ECO:0000313" key="10">
    <source>
        <dbReference type="Proteomes" id="UP000469927"/>
    </source>
</evidence>
<organism evidence="8 9">
    <name type="scientific">Cronobacter muytjensii</name>
    <dbReference type="NCBI Taxonomy" id="413501"/>
    <lineage>
        <taxon>Bacteria</taxon>
        <taxon>Pseudomonadati</taxon>
        <taxon>Pseudomonadota</taxon>
        <taxon>Gammaproteobacteria</taxon>
        <taxon>Enterobacterales</taxon>
        <taxon>Enterobacteriaceae</taxon>
        <taxon>Cronobacter</taxon>
    </lineage>
</organism>
<dbReference type="Proteomes" id="UP000469927">
    <property type="component" value="Unassembled WGS sequence"/>
</dbReference>
<evidence type="ECO:0000256" key="1">
    <source>
        <dbReference type="ARBA" id="ARBA00004561"/>
    </source>
</evidence>
<accession>A0A2T7AZM3</accession>
<dbReference type="PANTHER" id="PTHR33420">
    <property type="entry name" value="FIMBRIAL SUBUNIT ELFA-RELATED"/>
    <property type="match status" value="1"/>
</dbReference>
<comment type="caution">
    <text evidence="8">The sequence shown here is derived from an EMBL/GenBank/DDBJ whole genome shotgun (WGS) entry which is preliminary data.</text>
</comment>
<dbReference type="AlphaFoldDB" id="A0A2T7AZM3"/>
<dbReference type="InterPro" id="IPR050263">
    <property type="entry name" value="Bact_Fimbrial_Adh_Pro"/>
</dbReference>
<dbReference type="OrthoDB" id="6580839at2"/>
<comment type="similarity">
    <text evidence="2">Belongs to the fimbrial protein family.</text>
</comment>